<dbReference type="InterPro" id="IPR002073">
    <property type="entry name" value="PDEase_catalytic_dom"/>
</dbReference>
<dbReference type="SUPFAM" id="SSF55781">
    <property type="entry name" value="GAF domain-like"/>
    <property type="match status" value="1"/>
</dbReference>
<feature type="non-terminal residue" evidence="6">
    <location>
        <position position="1"/>
    </location>
</feature>
<feature type="domain" description="PDEase" evidence="5">
    <location>
        <begin position="219"/>
        <end position="550"/>
    </location>
</feature>
<evidence type="ECO:0000256" key="1">
    <source>
        <dbReference type="ARBA" id="ARBA00022723"/>
    </source>
</evidence>
<dbReference type="GO" id="GO:0046872">
    <property type="term" value="F:metal ion binding"/>
    <property type="evidence" value="ECO:0007669"/>
    <property type="project" value="UniProtKB-KW"/>
</dbReference>
<evidence type="ECO:0000259" key="5">
    <source>
        <dbReference type="PROSITE" id="PS51845"/>
    </source>
</evidence>
<name>A0A023EXC0_TRIIF</name>
<dbReference type="EMBL" id="GBBI01004885">
    <property type="protein sequence ID" value="JAC13827.1"/>
    <property type="molecule type" value="mRNA"/>
</dbReference>
<evidence type="ECO:0000313" key="6">
    <source>
        <dbReference type="EMBL" id="JAC13827.1"/>
    </source>
</evidence>
<organism evidence="6">
    <name type="scientific">Triatoma infestans</name>
    <name type="common">Assassin bug</name>
    <dbReference type="NCBI Taxonomy" id="30076"/>
    <lineage>
        <taxon>Eukaryota</taxon>
        <taxon>Metazoa</taxon>
        <taxon>Ecdysozoa</taxon>
        <taxon>Arthropoda</taxon>
        <taxon>Hexapoda</taxon>
        <taxon>Insecta</taxon>
        <taxon>Pterygota</taxon>
        <taxon>Neoptera</taxon>
        <taxon>Paraneoptera</taxon>
        <taxon>Hemiptera</taxon>
        <taxon>Heteroptera</taxon>
        <taxon>Panheteroptera</taxon>
        <taxon>Cimicomorpha</taxon>
        <taxon>Reduviidae</taxon>
        <taxon>Triatominae</taxon>
        <taxon>Triatoma</taxon>
    </lineage>
</organism>
<feature type="binding site" evidence="4">
    <location>
        <position position="340"/>
    </location>
    <ligand>
        <name>Zn(2+)</name>
        <dbReference type="ChEBI" id="CHEBI:29105"/>
        <label>1</label>
    </ligand>
</feature>
<dbReference type="SUPFAM" id="SSF109604">
    <property type="entry name" value="HD-domain/PDEase-like"/>
    <property type="match status" value="1"/>
</dbReference>
<dbReference type="AlphaFoldDB" id="A0A023EXC0"/>
<feature type="binding site" evidence="4">
    <location>
        <position position="340"/>
    </location>
    <ligand>
        <name>Zn(2+)</name>
        <dbReference type="ChEBI" id="CHEBI:29105"/>
        <label>2</label>
    </ligand>
</feature>
<evidence type="ECO:0000256" key="3">
    <source>
        <dbReference type="PIRSR" id="PIRSR623088-1"/>
    </source>
</evidence>
<dbReference type="PROSITE" id="PS51845">
    <property type="entry name" value="PDEASE_I_2"/>
    <property type="match status" value="1"/>
</dbReference>
<protein>
    <submittedName>
        <fullName evidence="6">Putative cyclic nucleotide phosphodiesterase</fullName>
    </submittedName>
</protein>
<dbReference type="Gene3D" id="3.30.450.40">
    <property type="match status" value="1"/>
</dbReference>
<sequence length="573" mass="67132">IILNCSHCLPTLKNAFALEEEKLHRKMGEQMFKSVVSLIVDLENEFLLYKGIKREALKIFEAEDCMVHFIDENLAQKVIDMYITTQRSRKEEPKMNINEIYLPKNCTISNLVAKKGQIINCKHAPRDPYAHTDLVRVEDGVWLLRNSLTFPIIMCQHIKGVVKLFNKMTAPYFTVYDEQNANGFGLACGLIMESAKHYRRVEEKFLYRQMIDCMLTRLSKIQECKLTQYKVPETVPMIDDLLKLKFNPYKMIGQDLVPYVMLIFYKLNILPRFKIDEDVFGSFVCGIFKSIPNLPFHNELHSFNAFHFIVLLTTYTNIQHYCKLTLTEILMLLIAALAQDMDWRGATTSFQFIRGTSLAALYTSPGMVEKRLVISQLIRLLTMDEFNIFKFMSSEHYKLCLELLYDMIIATDVSHHVLKKPAISKIINDGFKRDNIEHRKLLHGLIMNIAQFSIFTKSWETYEEASNRIVQEFFRQGDLKHIKKGLDYGQVDPTAERVASMHIEFIDNYCLPAFESLINIDDNPRDQFRKIEYNDIREFMDFRCELQDQRIVPLQKKINEYNQTILVFMKIVQ</sequence>
<accession>A0A023EXC0</accession>
<evidence type="ECO:0000256" key="2">
    <source>
        <dbReference type="ARBA" id="ARBA00022801"/>
    </source>
</evidence>
<proteinExistence type="evidence at transcript level"/>
<evidence type="ECO:0000256" key="4">
    <source>
        <dbReference type="PIRSR" id="PIRSR623088-3"/>
    </source>
</evidence>
<feature type="active site" description="Proton donor" evidence="3">
    <location>
        <position position="297"/>
    </location>
</feature>
<dbReference type="InterPro" id="IPR036971">
    <property type="entry name" value="PDEase_catalytic_dom_sf"/>
</dbReference>
<dbReference type="GO" id="GO:0004114">
    <property type="term" value="F:3',5'-cyclic-nucleotide phosphodiesterase activity"/>
    <property type="evidence" value="ECO:0007669"/>
    <property type="project" value="InterPro"/>
</dbReference>
<keyword evidence="2" id="KW-0378">Hydrolase</keyword>
<dbReference type="InterPro" id="IPR029016">
    <property type="entry name" value="GAF-like_dom_sf"/>
</dbReference>
<dbReference type="PRINTS" id="PR00387">
    <property type="entry name" value="PDIESTERASE1"/>
</dbReference>
<dbReference type="Pfam" id="PF00233">
    <property type="entry name" value="PDEase_I"/>
    <property type="match status" value="1"/>
</dbReference>
<dbReference type="InterPro" id="IPR023088">
    <property type="entry name" value="PDEase"/>
</dbReference>
<keyword evidence="1 4" id="KW-0479">Metal-binding</keyword>
<dbReference type="GO" id="GO:0007165">
    <property type="term" value="P:signal transduction"/>
    <property type="evidence" value="ECO:0007669"/>
    <property type="project" value="InterPro"/>
</dbReference>
<dbReference type="PANTHER" id="PTHR11347">
    <property type="entry name" value="CYCLIC NUCLEOTIDE PHOSPHODIESTERASE"/>
    <property type="match status" value="1"/>
</dbReference>
<feature type="binding site" evidence="4">
    <location>
        <position position="301"/>
    </location>
    <ligand>
        <name>Zn(2+)</name>
        <dbReference type="ChEBI" id="CHEBI:29105"/>
        <label>1</label>
    </ligand>
</feature>
<reference evidence="6" key="1">
    <citation type="journal article" date="2014" name="PLoS Negl. Trop. Dis.">
        <title>An updated insight into the Sialotranscriptome of Triatoma infestans: developmental stage and geographic variations.</title>
        <authorList>
            <person name="Schwarz A."/>
            <person name="Medrano-Mercado N."/>
            <person name="Schaub G.A."/>
            <person name="Struchiner C.J."/>
            <person name="Bargues M.D."/>
            <person name="Levy M.Z."/>
            <person name="Ribeiro J.M."/>
        </authorList>
    </citation>
    <scope>NUCLEOTIDE SEQUENCE</scope>
    <source>
        <strain evidence="6">Chile</strain>
        <tissue evidence="6">Salivary glands</tissue>
    </source>
</reference>
<dbReference type="Gene3D" id="1.10.1300.10">
    <property type="entry name" value="3'5'-cyclic nucleotide phosphodiesterase, catalytic domain"/>
    <property type="match status" value="1"/>
</dbReference>